<name>A0A512NL05_9HYPH</name>
<gene>
    <name evidence="1" type="ORF">RSO01_67820</name>
</gene>
<dbReference type="Proteomes" id="UP000321058">
    <property type="component" value="Unassembled WGS sequence"/>
</dbReference>
<comment type="caution">
    <text evidence="1">The sequence shown here is derived from an EMBL/GenBank/DDBJ whole genome shotgun (WGS) entry which is preliminary data.</text>
</comment>
<reference evidence="1 2" key="1">
    <citation type="submission" date="2019-07" db="EMBL/GenBank/DDBJ databases">
        <title>Whole genome shotgun sequence of Reyranella soli NBRC 108950.</title>
        <authorList>
            <person name="Hosoyama A."/>
            <person name="Uohara A."/>
            <person name="Ohji S."/>
            <person name="Ichikawa N."/>
        </authorList>
    </citation>
    <scope>NUCLEOTIDE SEQUENCE [LARGE SCALE GENOMIC DNA]</scope>
    <source>
        <strain evidence="1 2">NBRC 108950</strain>
    </source>
</reference>
<dbReference type="AlphaFoldDB" id="A0A512NL05"/>
<dbReference type="EMBL" id="BKAJ01000135">
    <property type="protein sequence ID" value="GEP59616.1"/>
    <property type="molecule type" value="Genomic_DNA"/>
</dbReference>
<accession>A0A512NL05</accession>
<sequence length="217" mass="23597">MREATGVDFASVLTKNRGYIGPMRIIANRLLAGLTVIVLSGLSAAMAQTATPADKPAVKPVRSIPYVSITGDDGRQRHYETNAIPLLFNRACFGWRMYLGGPNRVVSLKEVLTTSQPAEQVIAGPETEVSADKTRATTRMFETVQDGVLQRSWCIIPGDPPGTYTYDITIDGEPRGEFVFCAIEVPDQNVNTDPRDLSCPNKFNAVQRAPKRPGAAS</sequence>
<proteinExistence type="predicted"/>
<evidence type="ECO:0000313" key="2">
    <source>
        <dbReference type="Proteomes" id="UP000321058"/>
    </source>
</evidence>
<protein>
    <submittedName>
        <fullName evidence="1">Uncharacterized protein</fullName>
    </submittedName>
</protein>
<keyword evidence="2" id="KW-1185">Reference proteome</keyword>
<organism evidence="1 2">
    <name type="scientific">Reyranella soli</name>
    <dbReference type="NCBI Taxonomy" id="1230389"/>
    <lineage>
        <taxon>Bacteria</taxon>
        <taxon>Pseudomonadati</taxon>
        <taxon>Pseudomonadota</taxon>
        <taxon>Alphaproteobacteria</taxon>
        <taxon>Hyphomicrobiales</taxon>
        <taxon>Reyranellaceae</taxon>
        <taxon>Reyranella</taxon>
    </lineage>
</organism>
<evidence type="ECO:0000313" key="1">
    <source>
        <dbReference type="EMBL" id="GEP59616.1"/>
    </source>
</evidence>